<dbReference type="GO" id="GO:0005524">
    <property type="term" value="F:ATP binding"/>
    <property type="evidence" value="ECO:0007669"/>
    <property type="project" value="InterPro"/>
</dbReference>
<sequence>MSKIIVKNTCIKITDYEFGSHPDLEKYFLMFNPTNHQYYYQGLFYDTENRTLYLPRGIDVYFVEKIMEQKAIVERNMSDEFDMYNDIMIKTLPRNDVQKEALRFTIGKEEYRDTATKSQLQLNLYTGKGKTYIAIATSAYLGIKSIIITSQSSWLTQWIDRIKQYTNVTDKEIYNIKGSGCIYRLLTKTPEEIRKIKYFTVTHSTLKSYGDTHGWDKITELFQYLRIGLKFYDEAHQNFDNMMKIDYYTNTYKNYYITATALRSNEFENNIYQLSFKNVLAIDLFDPETDPHTEYLSILYSSKPTPQQISSCKNQYGLDRNKYTNLIVTNDNFYMMLDILFEIIEENVGLYEKCLVYIGTNNAISEVYNWIIENHQEFRNNVGVYTSMVSEEEKQQALNKRLILSTTKSAGAAVDIDGLKMTVVLAEPFKSEVLARQTLGRTRANNTMYIEIVDKSFHQIKKYYNYKKPIFDKYATRCTEVEIGDLELINRHARLESKKEKGKILYHDYESEVY</sequence>
<dbReference type="InterPro" id="IPR027417">
    <property type="entry name" value="P-loop_NTPase"/>
</dbReference>
<dbReference type="Gene3D" id="3.40.50.300">
    <property type="entry name" value="P-loop containing nucleotide triphosphate hydrolases"/>
    <property type="match status" value="2"/>
</dbReference>
<name>A0A8S5UF64_9CAUD</name>
<evidence type="ECO:0000259" key="1">
    <source>
        <dbReference type="Pfam" id="PF04851"/>
    </source>
</evidence>
<evidence type="ECO:0000313" key="2">
    <source>
        <dbReference type="EMBL" id="DAF93084.1"/>
    </source>
</evidence>
<proteinExistence type="predicted"/>
<dbReference type="GO" id="GO:0003677">
    <property type="term" value="F:DNA binding"/>
    <property type="evidence" value="ECO:0007669"/>
    <property type="project" value="InterPro"/>
</dbReference>
<dbReference type="EMBL" id="BK016080">
    <property type="protein sequence ID" value="DAF93084.1"/>
    <property type="molecule type" value="Genomic_DNA"/>
</dbReference>
<dbReference type="Pfam" id="PF04851">
    <property type="entry name" value="ResIII"/>
    <property type="match status" value="1"/>
</dbReference>
<accession>A0A8S5UF64</accession>
<dbReference type="SUPFAM" id="SSF52540">
    <property type="entry name" value="P-loop containing nucleoside triphosphate hydrolases"/>
    <property type="match status" value="1"/>
</dbReference>
<organism evidence="2">
    <name type="scientific">Myoviridae sp. ctcyQ27</name>
    <dbReference type="NCBI Taxonomy" id="2825139"/>
    <lineage>
        <taxon>Viruses</taxon>
        <taxon>Duplodnaviria</taxon>
        <taxon>Heunggongvirae</taxon>
        <taxon>Uroviricota</taxon>
        <taxon>Caudoviricetes</taxon>
    </lineage>
</organism>
<dbReference type="GO" id="GO:0016787">
    <property type="term" value="F:hydrolase activity"/>
    <property type="evidence" value="ECO:0007669"/>
    <property type="project" value="InterPro"/>
</dbReference>
<dbReference type="InterPro" id="IPR006935">
    <property type="entry name" value="Helicase/UvrB_N"/>
</dbReference>
<feature type="domain" description="Helicase/UvrB N-terminal" evidence="1">
    <location>
        <begin position="95"/>
        <end position="260"/>
    </location>
</feature>
<dbReference type="CDD" id="cd18785">
    <property type="entry name" value="SF2_C"/>
    <property type="match status" value="1"/>
</dbReference>
<protein>
    <submittedName>
        <fullName evidence="2">Cas system-associated protein</fullName>
    </submittedName>
</protein>
<reference evidence="2" key="1">
    <citation type="journal article" date="2021" name="Proc. Natl. Acad. Sci. U.S.A.">
        <title>A Catalog of Tens of Thousands of Viruses from Human Metagenomes Reveals Hidden Associations with Chronic Diseases.</title>
        <authorList>
            <person name="Tisza M.J."/>
            <person name="Buck C.B."/>
        </authorList>
    </citation>
    <scope>NUCLEOTIDE SEQUENCE</scope>
    <source>
        <strain evidence="2">CtcyQ27</strain>
    </source>
</reference>